<evidence type="ECO:0000313" key="2">
    <source>
        <dbReference type="EMBL" id="KJP85055.1"/>
    </source>
</evidence>
<reference evidence="2 3" key="1">
    <citation type="submission" date="2014-03" db="EMBL/GenBank/DDBJ databases">
        <title>The Genome Sequence of Plasmodium fragile nilgiri.</title>
        <authorList>
            <consortium name="The Broad Institute Genomics Platform"/>
            <consortium name="The Broad Institute Genome Sequencing Center for Infectious Disease"/>
            <person name="Neafsey D."/>
            <person name="Duraisingh M."/>
            <person name="Young S.K."/>
            <person name="Zeng Q."/>
            <person name="Gargeya S."/>
            <person name="Abouelleil A."/>
            <person name="Alvarado L."/>
            <person name="Chapman S.B."/>
            <person name="Gainer-Dewar J."/>
            <person name="Goldberg J."/>
            <person name="Griggs A."/>
            <person name="Gujja S."/>
            <person name="Hansen M."/>
            <person name="Howarth C."/>
            <person name="Imamovic A."/>
            <person name="Larimer J."/>
            <person name="Pearson M."/>
            <person name="Poon T.W."/>
            <person name="Priest M."/>
            <person name="Roberts A."/>
            <person name="Saif S."/>
            <person name="Shea T."/>
            <person name="Sykes S."/>
            <person name="Wortman J."/>
            <person name="Nusbaum C."/>
            <person name="Birren B."/>
        </authorList>
    </citation>
    <scope>NUCLEOTIDE SEQUENCE [LARGE SCALE GENOMIC DNA]</scope>
    <source>
        <strain evidence="3">nilgiri</strain>
    </source>
</reference>
<dbReference type="Proteomes" id="UP000054561">
    <property type="component" value="Unassembled WGS sequence"/>
</dbReference>
<dbReference type="GeneID" id="24270624"/>
<gene>
    <name evidence="2" type="ORF">AK88_05310</name>
</gene>
<dbReference type="AlphaFoldDB" id="A0A0D9QDB4"/>
<dbReference type="EMBL" id="KQ001756">
    <property type="protein sequence ID" value="KJP85055.1"/>
    <property type="molecule type" value="Genomic_DNA"/>
</dbReference>
<dbReference type="RefSeq" id="XP_012338335.1">
    <property type="nucleotide sequence ID" value="XM_012482912.1"/>
</dbReference>
<keyword evidence="3" id="KW-1185">Reference proteome</keyword>
<sequence length="157" mass="17365">MHRIKKEYKNEEKNETKKLLLHYPRGDGDGVDARGVDASGVDGERGDGDGNDGKDGNGRSATPVAARPAKKKTVTKTRSRRMARRGGDAGGAVGEKGKGKKHETQEKCQGEKILDWRPRTIYVEHGYSVSLSTVRKEEDERGTDGTDNLFIRRHAYV</sequence>
<evidence type="ECO:0000313" key="3">
    <source>
        <dbReference type="Proteomes" id="UP000054561"/>
    </source>
</evidence>
<feature type="compositionally biased region" description="Basic residues" evidence="1">
    <location>
        <begin position="68"/>
        <end position="84"/>
    </location>
</feature>
<organism evidence="2 3">
    <name type="scientific">Plasmodium fragile</name>
    <dbReference type="NCBI Taxonomy" id="5857"/>
    <lineage>
        <taxon>Eukaryota</taxon>
        <taxon>Sar</taxon>
        <taxon>Alveolata</taxon>
        <taxon>Apicomplexa</taxon>
        <taxon>Aconoidasida</taxon>
        <taxon>Haemosporida</taxon>
        <taxon>Plasmodiidae</taxon>
        <taxon>Plasmodium</taxon>
        <taxon>Plasmodium (Plasmodium)</taxon>
    </lineage>
</organism>
<accession>A0A0D9QDB4</accession>
<feature type="compositionally biased region" description="Basic and acidic residues" evidence="1">
    <location>
        <begin position="42"/>
        <end position="57"/>
    </location>
</feature>
<dbReference type="VEuPathDB" id="PlasmoDB:AK88_05310"/>
<feature type="compositionally biased region" description="Basic and acidic residues" evidence="1">
    <location>
        <begin position="7"/>
        <end position="35"/>
    </location>
</feature>
<protein>
    <submittedName>
        <fullName evidence="2">Uncharacterized protein</fullName>
    </submittedName>
</protein>
<feature type="region of interest" description="Disordered" evidence="1">
    <location>
        <begin position="1"/>
        <end position="111"/>
    </location>
</feature>
<evidence type="ECO:0000256" key="1">
    <source>
        <dbReference type="SAM" id="MobiDB-lite"/>
    </source>
</evidence>
<proteinExistence type="predicted"/>
<name>A0A0D9QDB4_PLAFR</name>
<feature type="compositionally biased region" description="Basic and acidic residues" evidence="1">
    <location>
        <begin position="102"/>
        <end position="111"/>
    </location>
</feature>